<accession>A0ABR0LTR2</accession>
<evidence type="ECO:0000259" key="1">
    <source>
        <dbReference type="Pfam" id="PF11443"/>
    </source>
</evidence>
<dbReference type="Proteomes" id="UP001357485">
    <property type="component" value="Unassembled WGS sequence"/>
</dbReference>
<organism evidence="2 3">
    <name type="scientific">Cryomyces antarcticus</name>
    <dbReference type="NCBI Taxonomy" id="329879"/>
    <lineage>
        <taxon>Eukaryota</taxon>
        <taxon>Fungi</taxon>
        <taxon>Dikarya</taxon>
        <taxon>Ascomycota</taxon>
        <taxon>Pezizomycotina</taxon>
        <taxon>Dothideomycetes</taxon>
        <taxon>Dothideomycetes incertae sedis</taxon>
        <taxon>Cryomyces</taxon>
    </lineage>
</organism>
<proteinExistence type="predicted"/>
<evidence type="ECO:0000313" key="2">
    <source>
        <dbReference type="EMBL" id="KAK5241053.1"/>
    </source>
</evidence>
<reference evidence="2 3" key="1">
    <citation type="submission" date="2023-08" db="EMBL/GenBank/DDBJ databases">
        <title>Black Yeasts Isolated from many extreme environments.</title>
        <authorList>
            <person name="Coleine C."/>
            <person name="Stajich J.E."/>
            <person name="Selbmann L."/>
        </authorList>
    </citation>
    <scope>NUCLEOTIDE SEQUENCE [LARGE SCALE GENOMIC DNA]</scope>
    <source>
        <strain evidence="2 3">CCFEE 536</strain>
    </source>
</reference>
<sequence length="190" mass="21524">MDPGKTAPQQGTKTETGQPFTKAFLSPVRSLSLPDMDNKMLTENSDVAYRSTTSPLVNLFQEMEKSTWGPHLRGLLDAAWKEDSLATLKIIWNVRSIHLGKSDRESFYRCLRWMAAEHPMTVLSNLKWVTQSVIQKKVVEKSAAKKQDGDTVMVEKAQTIEAGYYQWHVKNGVAHGYWKDLLNLLVLSVD</sequence>
<dbReference type="EMBL" id="JAVRRA010010858">
    <property type="protein sequence ID" value="KAK5241053.1"/>
    <property type="molecule type" value="Genomic_DNA"/>
</dbReference>
<dbReference type="Pfam" id="PF11443">
    <property type="entry name" value="DUF2828"/>
    <property type="match status" value="1"/>
</dbReference>
<dbReference type="InterPro" id="IPR058580">
    <property type="entry name" value="DUF2828"/>
</dbReference>
<protein>
    <recommendedName>
        <fullName evidence="1">DUF2828 domain-containing protein</fullName>
    </recommendedName>
</protein>
<name>A0ABR0LTR2_9PEZI</name>
<gene>
    <name evidence="2" type="ORF">LTR16_009813</name>
</gene>
<dbReference type="PANTHER" id="PTHR31373">
    <property type="entry name" value="OS06G0652100 PROTEIN"/>
    <property type="match status" value="1"/>
</dbReference>
<feature type="non-terminal residue" evidence="2">
    <location>
        <position position="190"/>
    </location>
</feature>
<feature type="domain" description="DUF2828" evidence="1">
    <location>
        <begin position="42"/>
        <end position="189"/>
    </location>
</feature>
<keyword evidence="3" id="KW-1185">Reference proteome</keyword>
<dbReference type="InterPro" id="IPR011205">
    <property type="entry name" value="UCP015417_vWA"/>
</dbReference>
<comment type="caution">
    <text evidence="2">The sequence shown here is derived from an EMBL/GenBank/DDBJ whole genome shotgun (WGS) entry which is preliminary data.</text>
</comment>
<dbReference type="PANTHER" id="PTHR31373:SF27">
    <property type="entry name" value="TROVE DOMAIN-CONTAINING PROTEIN"/>
    <property type="match status" value="1"/>
</dbReference>
<evidence type="ECO:0000313" key="3">
    <source>
        <dbReference type="Proteomes" id="UP001357485"/>
    </source>
</evidence>